<reference evidence="1 2" key="1">
    <citation type="journal article" date="2015" name="Antimicrob. Agents Chemother.">
        <title>Whole-Genome Sequencing Identifies Emergence of a Quinolone Resistance Mutation in a Case of Stenotrophomonas maltophilia Bacteremia.</title>
        <authorList>
            <person name="Pak T.R."/>
            <person name="Altman D.R."/>
            <person name="Attie O."/>
            <person name="Sebra R."/>
            <person name="Hamula C.L."/>
            <person name="Lewis M."/>
            <person name="Deikus G."/>
            <person name="Newman L.C."/>
            <person name="Fang G."/>
            <person name="Hand J."/>
            <person name="Papel G."/>
            <person name="Wallach F."/>
            <person name="Schadt E.E."/>
            <person name="Huprikar S."/>
            <person name="van Bakel H."/>
            <person name="Kasarskis A."/>
            <person name="Bashir A."/>
        </authorList>
    </citation>
    <scope>NUCLEOTIDE SEQUENCE [LARGE SCALE GENOMIC DNA]</scope>
    <source>
        <strain evidence="1 2">ISMMS6</strain>
    </source>
</reference>
<evidence type="ECO:0000313" key="2">
    <source>
        <dbReference type="Proteomes" id="UP000037632"/>
    </source>
</evidence>
<dbReference type="Proteomes" id="UP000037632">
    <property type="component" value="Unassembled WGS sequence"/>
</dbReference>
<name>A0AB34TKS9_STEMA</name>
<gene>
    <name evidence="1" type="ORF">VL23_10165</name>
</gene>
<protein>
    <submittedName>
        <fullName evidence="1">Lysozyme</fullName>
    </submittedName>
</protein>
<dbReference type="PANTHER" id="PTHR34408:SF1">
    <property type="entry name" value="GLYCOSYL HYDROLASE FAMILY 19 DOMAIN-CONTAINING PROTEIN HI_1415"/>
    <property type="match status" value="1"/>
</dbReference>
<dbReference type="RefSeq" id="WP_053461912.1">
    <property type="nucleotide sequence ID" value="NZ_JZIW01000001.1"/>
</dbReference>
<dbReference type="InterPro" id="IPR023346">
    <property type="entry name" value="Lysozyme-like_dom_sf"/>
</dbReference>
<dbReference type="Gene3D" id="1.10.530.10">
    <property type="match status" value="1"/>
</dbReference>
<comment type="caution">
    <text evidence="1">The sequence shown here is derived from an EMBL/GenBank/DDBJ whole genome shotgun (WGS) entry which is preliminary data.</text>
</comment>
<proteinExistence type="predicted"/>
<accession>A0AB34TKS9</accession>
<sequence length="211" mass="23108">MLTPALLAQIMQCPLQRAQRWAEPLNAAMKRFGINTPVRAAYFLAQLGHESLSLSRVEESLSYSRERLLEVFGRYISPAEAAAFVHQPAKLGNRVYANRNGNGSEASGDGYLFRGRGPLQHTGRGNYRRMGQLIGQPLEEQPGLLIEPEIGAMAAAAFWKENGLNSYADQRDVLTVSRVINLGNARSRATPNGMADRTARTTRALAALGAR</sequence>
<evidence type="ECO:0000313" key="1">
    <source>
        <dbReference type="EMBL" id="KOO83551.1"/>
    </source>
</evidence>
<dbReference type="InterPro" id="IPR052354">
    <property type="entry name" value="Cell_Wall_Dynamics_Protein"/>
</dbReference>
<dbReference type="PANTHER" id="PTHR34408">
    <property type="entry name" value="FAMILY PROTEIN, PUTATIVE-RELATED"/>
    <property type="match status" value="1"/>
</dbReference>
<dbReference type="EMBL" id="JZIW01000001">
    <property type="protein sequence ID" value="KOO83551.1"/>
    <property type="molecule type" value="Genomic_DNA"/>
</dbReference>
<organism evidence="1 2">
    <name type="scientific">Stenotrophomonas maltophilia</name>
    <name type="common">Pseudomonas maltophilia</name>
    <name type="synonym">Xanthomonas maltophilia</name>
    <dbReference type="NCBI Taxonomy" id="40324"/>
    <lineage>
        <taxon>Bacteria</taxon>
        <taxon>Pseudomonadati</taxon>
        <taxon>Pseudomonadota</taxon>
        <taxon>Gammaproteobacteria</taxon>
        <taxon>Lysobacterales</taxon>
        <taxon>Lysobacteraceae</taxon>
        <taxon>Stenotrophomonas</taxon>
        <taxon>Stenotrophomonas maltophilia group</taxon>
    </lineage>
</organism>
<dbReference type="AlphaFoldDB" id="A0AB34TKS9"/>
<dbReference type="SUPFAM" id="SSF53955">
    <property type="entry name" value="Lysozyme-like"/>
    <property type="match status" value="1"/>
</dbReference>